<dbReference type="Proteomes" id="UP000199598">
    <property type="component" value="Unassembled WGS sequence"/>
</dbReference>
<organism evidence="1 2">
    <name type="scientific">Pseudovibrio ascidiaceicola</name>
    <dbReference type="NCBI Taxonomy" id="285279"/>
    <lineage>
        <taxon>Bacteria</taxon>
        <taxon>Pseudomonadati</taxon>
        <taxon>Pseudomonadota</taxon>
        <taxon>Alphaproteobacteria</taxon>
        <taxon>Hyphomicrobiales</taxon>
        <taxon>Stappiaceae</taxon>
        <taxon>Pseudovibrio</taxon>
    </lineage>
</organism>
<name>A0A1I3VQG9_9HYPH</name>
<proteinExistence type="predicted"/>
<keyword evidence="2" id="KW-1185">Reference proteome</keyword>
<reference evidence="1 2" key="1">
    <citation type="submission" date="2016-10" db="EMBL/GenBank/DDBJ databases">
        <authorList>
            <person name="Varghese N."/>
            <person name="Submissions S."/>
        </authorList>
    </citation>
    <scope>NUCLEOTIDE SEQUENCE [LARGE SCALE GENOMIC DNA]</scope>
    <source>
        <strain evidence="1 2">DSM 16392</strain>
    </source>
</reference>
<evidence type="ECO:0000313" key="1">
    <source>
        <dbReference type="EMBL" id="SFJ96556.1"/>
    </source>
</evidence>
<comment type="caution">
    <text evidence="1">The sequence shown here is derived from an EMBL/GenBank/DDBJ whole genome shotgun (WGS) entry which is preliminary data.</text>
</comment>
<protein>
    <submittedName>
        <fullName evidence="1">Uncharacterized protein</fullName>
    </submittedName>
</protein>
<sequence length="105" mass="11422">MTVGVLEFALSRAAGVRFMLSQVRPVLRKNLIKLIPLPSTTLILSFVLTYSGSWWTVHQCGVGWAGLPGEVTHHLAGSLKHPLKVFSAGTKRKLVTRWASTLAGV</sequence>
<dbReference type="RefSeq" id="WP_093516464.1">
    <property type="nucleotide sequence ID" value="NZ_FOSK01000001.1"/>
</dbReference>
<evidence type="ECO:0000313" key="2">
    <source>
        <dbReference type="Proteomes" id="UP000199598"/>
    </source>
</evidence>
<accession>A0A1I3VQG9</accession>
<gene>
    <name evidence="1" type="ORF">SAMN04488518_101498</name>
</gene>
<dbReference type="EMBL" id="FOSK01000001">
    <property type="protein sequence ID" value="SFJ96556.1"/>
    <property type="molecule type" value="Genomic_DNA"/>
</dbReference>